<comment type="caution">
    <text evidence="1">The sequence shown here is derived from an EMBL/GenBank/DDBJ whole genome shotgun (WGS) entry which is preliminary data.</text>
</comment>
<sequence>MQDPPLHTVVAARGADLVGETVRERPPQVRAEPTACHSSAAMVSLPRTPVLAWLNRRRTADVTAGPTARLLLTFG</sequence>
<dbReference type="AlphaFoldDB" id="A0A918HT81"/>
<evidence type="ECO:0000313" key="2">
    <source>
        <dbReference type="Proteomes" id="UP000646776"/>
    </source>
</evidence>
<dbReference type="EMBL" id="BMSA01000081">
    <property type="protein sequence ID" value="GGU01569.1"/>
    <property type="molecule type" value="Genomic_DNA"/>
</dbReference>
<protein>
    <submittedName>
        <fullName evidence="1">Uncharacterized protein</fullName>
    </submittedName>
</protein>
<proteinExistence type="predicted"/>
<gene>
    <name evidence="1" type="ORF">GCM10010226_92520</name>
</gene>
<reference evidence="1" key="2">
    <citation type="submission" date="2020-09" db="EMBL/GenBank/DDBJ databases">
        <authorList>
            <person name="Sun Q."/>
            <person name="Ohkuma M."/>
        </authorList>
    </citation>
    <scope>NUCLEOTIDE SEQUENCE</scope>
    <source>
        <strain evidence="1">JCM 4125</strain>
    </source>
</reference>
<organism evidence="1 2">
    <name type="scientific">Streptomyces phaeofaciens</name>
    <dbReference type="NCBI Taxonomy" id="68254"/>
    <lineage>
        <taxon>Bacteria</taxon>
        <taxon>Bacillati</taxon>
        <taxon>Actinomycetota</taxon>
        <taxon>Actinomycetes</taxon>
        <taxon>Kitasatosporales</taxon>
        <taxon>Streptomycetaceae</taxon>
        <taxon>Streptomyces</taxon>
    </lineage>
</organism>
<reference evidence="1" key="1">
    <citation type="journal article" date="2014" name="Int. J. Syst. Evol. Microbiol.">
        <title>Complete genome sequence of Corynebacterium casei LMG S-19264T (=DSM 44701T), isolated from a smear-ripened cheese.</title>
        <authorList>
            <consortium name="US DOE Joint Genome Institute (JGI-PGF)"/>
            <person name="Walter F."/>
            <person name="Albersmeier A."/>
            <person name="Kalinowski J."/>
            <person name="Ruckert C."/>
        </authorList>
    </citation>
    <scope>NUCLEOTIDE SEQUENCE</scope>
    <source>
        <strain evidence="1">JCM 4125</strain>
    </source>
</reference>
<dbReference type="Proteomes" id="UP000646776">
    <property type="component" value="Unassembled WGS sequence"/>
</dbReference>
<evidence type="ECO:0000313" key="1">
    <source>
        <dbReference type="EMBL" id="GGU01569.1"/>
    </source>
</evidence>
<name>A0A918HT81_9ACTN</name>
<accession>A0A918HT81</accession>
<keyword evidence="2" id="KW-1185">Reference proteome</keyword>